<feature type="region of interest" description="Disordered" evidence="4">
    <location>
        <begin position="136"/>
        <end position="160"/>
    </location>
</feature>
<dbReference type="PANTHER" id="PTHR10628:SF30">
    <property type="entry name" value="EXO-ALPHA-SIALIDASE"/>
    <property type="match status" value="1"/>
</dbReference>
<dbReference type="Gene3D" id="2.60.120.260">
    <property type="entry name" value="Galactose-binding domain-like"/>
    <property type="match status" value="1"/>
</dbReference>
<dbReference type="SUPFAM" id="SSF49785">
    <property type="entry name" value="Galactose-binding domain-like"/>
    <property type="match status" value="1"/>
</dbReference>
<feature type="chain" id="PRO_5046013791" description="exo-alpha-sialidase" evidence="5">
    <location>
        <begin position="40"/>
        <end position="1055"/>
    </location>
</feature>
<sequence>MRTQKSSRHGHHLRRPLGTLGALALAGAVLTFPAAPASAIPTEDGAMDVTITLNNPNPDHRYQVGDVLTYTIQLKNTSGSAHSFQLEKSNLEGNVAACKWRTIQKDETKSDCNNHAQHRVTADDLTRGSFTPEASFTMRAPGSHTGKILNTPQTIKGEPTPIKRPAVEVERITVSPAKDSYAVGDTITLTPRIRSVWGATTDVSVPASNFGVTNECNWQKLPANDVYNCQPITYTIKQADAEAGSWTPSITVKSALTSDKSELHTLTFAGDPIKVTGSWPQAQPGISPSADENLAAAMSERQALATTTSTDNYRIPAIAVAPNGDLLASYDERPKDNGNKGGDSPNPNHIVQRRSTDNGKNWGVPTYIHQGIETGFKKEGYSDPSYVVDYETGKIFNFHVKSYDVRFQDSVAGTDPAARNVLHAEVSTSTDNGHTWTHREITTEVDAGINAKSRFAASGQGIQMRNHPKHKGRLVQQFTVKRANDDYQAVSLFSDNHGETWTVGTPVGTRMDENKVVELSDGTLMMNSRDSANSGYRKVAKSTDGGATWGEVTLDRSLPDPTNNAQIIRLYPNAPADDPKASMLLFTNTAGSGRTQGTISLSCDNGTSWAARKTFYQPFTGYSTIAVQQDGTIGLLSEDDSYSGIYYRNFTLAWAGSHCTQPNASATASAATVYPGKDATVTVTVKNPTGKDLTGVTVTAPSSEVVALTPTGEVPTTVPAKGQAVFTFTAKATGLGEAALTFPVAFAGGPLEASVKLVATAGPDVSPEAIAADSQELVGETAPNGPISAAVDGDPNTFWHTEWKNAAPGFDPVTGHWIDLKVKESDVPADQTPHIVGLNYTARQNSDMGRAKDYKIFTSADGKTWSEQPVTTGTLQNTKELQRIPLDVKSRYVRFMAMNNYSTGKNARFLVAGELSLTLKLSAPEPEPNATMPAYVSKIFADSPASVLKGDWDGDGTVTYAVRVGTRVVFYNENRTDAPVYASVSLGRAADELLVGDWDNDGKDTLALRRGTTVLTQTRLTSSATTKVNVEGITASSKLTVHKESGKADVIVVVK</sequence>
<dbReference type="InterPro" id="IPR000421">
    <property type="entry name" value="FA58C"/>
</dbReference>
<gene>
    <name evidence="7" type="primary">nedA_4</name>
    <name evidence="7" type="ORF">NCTC11535_01245</name>
</gene>
<keyword evidence="7" id="KW-0326">Glycosidase</keyword>
<dbReference type="InterPro" id="IPR036278">
    <property type="entry name" value="Sialidase_sf"/>
</dbReference>
<dbReference type="InterPro" id="IPR026856">
    <property type="entry name" value="Sialidase_fam"/>
</dbReference>
<accession>A0ABY1VNA6</accession>
<dbReference type="Proteomes" id="UP000250006">
    <property type="component" value="Unassembled WGS sequence"/>
</dbReference>
<evidence type="ECO:0000256" key="2">
    <source>
        <dbReference type="ARBA" id="ARBA00009348"/>
    </source>
</evidence>
<proteinExistence type="inferred from homology"/>
<dbReference type="CDD" id="cd15482">
    <property type="entry name" value="Sialidase_non-viral"/>
    <property type="match status" value="1"/>
</dbReference>
<feature type="signal peptide" evidence="5">
    <location>
        <begin position="1"/>
        <end position="39"/>
    </location>
</feature>
<feature type="domain" description="F5/8 type C" evidence="6">
    <location>
        <begin position="753"/>
        <end position="914"/>
    </location>
</feature>
<evidence type="ECO:0000256" key="4">
    <source>
        <dbReference type="SAM" id="MobiDB-lite"/>
    </source>
</evidence>
<dbReference type="InterPro" id="IPR011040">
    <property type="entry name" value="Sialidase"/>
</dbReference>
<evidence type="ECO:0000256" key="1">
    <source>
        <dbReference type="ARBA" id="ARBA00000427"/>
    </source>
</evidence>
<feature type="region of interest" description="Disordered" evidence="4">
    <location>
        <begin position="326"/>
        <end position="362"/>
    </location>
</feature>
<dbReference type="PANTHER" id="PTHR10628">
    <property type="entry name" value="SIALIDASE"/>
    <property type="match status" value="1"/>
</dbReference>
<evidence type="ECO:0000256" key="3">
    <source>
        <dbReference type="ARBA" id="ARBA00012733"/>
    </source>
</evidence>
<dbReference type="EC" id="3.2.1.18" evidence="3"/>
<evidence type="ECO:0000313" key="7">
    <source>
        <dbReference type="EMBL" id="SPT53576.1"/>
    </source>
</evidence>
<reference evidence="7 8" key="1">
    <citation type="submission" date="2018-06" db="EMBL/GenBank/DDBJ databases">
        <authorList>
            <consortium name="Pathogen Informatics"/>
            <person name="Doyle S."/>
        </authorList>
    </citation>
    <scope>NUCLEOTIDE SEQUENCE [LARGE SCALE GENOMIC DNA]</scope>
    <source>
        <strain evidence="7 8">NCTC11535</strain>
    </source>
</reference>
<dbReference type="Pfam" id="PF13088">
    <property type="entry name" value="BNR_2"/>
    <property type="match status" value="1"/>
</dbReference>
<dbReference type="RefSeq" id="WP_111836533.1">
    <property type="nucleotide sequence ID" value="NZ_UAPQ01000007.1"/>
</dbReference>
<dbReference type="PROSITE" id="PS50022">
    <property type="entry name" value="FA58C_3"/>
    <property type="match status" value="1"/>
</dbReference>
<dbReference type="InterPro" id="IPR008979">
    <property type="entry name" value="Galactose-bd-like_sf"/>
</dbReference>
<keyword evidence="5" id="KW-0732">Signal</keyword>
<evidence type="ECO:0000259" key="6">
    <source>
        <dbReference type="PROSITE" id="PS50022"/>
    </source>
</evidence>
<comment type="catalytic activity">
    <reaction evidence="1">
        <text>Hydrolysis of alpha-(2-&gt;3)-, alpha-(2-&gt;6)-, alpha-(2-&gt;8)- glycosidic linkages of terminal sialic acid residues in oligosaccharides, glycoproteins, glycolipids, colominic acid and synthetic substrates.</text>
        <dbReference type="EC" id="3.2.1.18"/>
    </reaction>
</comment>
<evidence type="ECO:0000256" key="5">
    <source>
        <dbReference type="SAM" id="SignalP"/>
    </source>
</evidence>
<comment type="caution">
    <text evidence="7">The sequence shown here is derived from an EMBL/GenBank/DDBJ whole genome shotgun (WGS) entry which is preliminary data.</text>
</comment>
<dbReference type="InterPro" id="IPR028994">
    <property type="entry name" value="Integrin_alpha_N"/>
</dbReference>
<organism evidence="7 8">
    <name type="scientific">Actinomyces bovis</name>
    <dbReference type="NCBI Taxonomy" id="1658"/>
    <lineage>
        <taxon>Bacteria</taxon>
        <taxon>Bacillati</taxon>
        <taxon>Actinomycetota</taxon>
        <taxon>Actinomycetes</taxon>
        <taxon>Actinomycetales</taxon>
        <taxon>Actinomycetaceae</taxon>
        <taxon>Actinomyces</taxon>
    </lineage>
</organism>
<dbReference type="SUPFAM" id="SSF69318">
    <property type="entry name" value="Integrin alpha N-terminal domain"/>
    <property type="match status" value="1"/>
</dbReference>
<comment type="similarity">
    <text evidence="2">Belongs to the glycosyl hydrolase 33 family.</text>
</comment>
<protein>
    <recommendedName>
        <fullName evidence="3">exo-alpha-sialidase</fullName>
        <ecNumber evidence="3">3.2.1.18</ecNumber>
    </recommendedName>
</protein>
<dbReference type="Pfam" id="PF00754">
    <property type="entry name" value="F5_F8_type_C"/>
    <property type="match status" value="1"/>
</dbReference>
<dbReference type="EMBL" id="UAPQ01000007">
    <property type="protein sequence ID" value="SPT53576.1"/>
    <property type="molecule type" value="Genomic_DNA"/>
</dbReference>
<dbReference type="Gene3D" id="2.120.10.10">
    <property type="match status" value="1"/>
</dbReference>
<evidence type="ECO:0000313" key="8">
    <source>
        <dbReference type="Proteomes" id="UP000250006"/>
    </source>
</evidence>
<dbReference type="SUPFAM" id="SSF50939">
    <property type="entry name" value="Sialidases"/>
    <property type="match status" value="1"/>
</dbReference>
<keyword evidence="7" id="KW-0378">Hydrolase</keyword>
<name>A0ABY1VNA6_9ACTO</name>
<dbReference type="GO" id="GO:0004308">
    <property type="term" value="F:exo-alpha-sialidase activity"/>
    <property type="evidence" value="ECO:0007669"/>
    <property type="project" value="UniProtKB-EC"/>
</dbReference>
<keyword evidence="8" id="KW-1185">Reference proteome</keyword>